<comment type="caution">
    <text evidence="5">The sequence shown here is derived from an EMBL/GenBank/DDBJ whole genome shotgun (WGS) entry which is preliminary data.</text>
</comment>
<evidence type="ECO:0000259" key="4">
    <source>
        <dbReference type="PROSITE" id="PS51843"/>
    </source>
</evidence>
<keyword evidence="2" id="KW-0804">Transcription</keyword>
<accession>A0AAV5TGQ3</accession>
<proteinExistence type="predicted"/>
<dbReference type="PANTHER" id="PTHR46011:SF6">
    <property type="entry name" value="HIGH ZINC ACTIVATED NUCLEAR RECEPTOR PROTEIN"/>
    <property type="match status" value="1"/>
</dbReference>
<organism evidence="5 6">
    <name type="scientific">Pristionchus entomophagus</name>
    <dbReference type="NCBI Taxonomy" id="358040"/>
    <lineage>
        <taxon>Eukaryota</taxon>
        <taxon>Metazoa</taxon>
        <taxon>Ecdysozoa</taxon>
        <taxon>Nematoda</taxon>
        <taxon>Chromadorea</taxon>
        <taxon>Rhabditida</taxon>
        <taxon>Rhabditina</taxon>
        <taxon>Diplogasteromorpha</taxon>
        <taxon>Diplogasteroidea</taxon>
        <taxon>Neodiplogasteridae</taxon>
        <taxon>Pristionchus</taxon>
    </lineage>
</organism>
<evidence type="ECO:0000256" key="3">
    <source>
        <dbReference type="ARBA" id="ARBA00023170"/>
    </source>
</evidence>
<dbReference type="PANTHER" id="PTHR46011">
    <property type="entry name" value="NUCLEAR HORMONE RECEPTOR FAMILY MEMBER NHR-86-RELATED"/>
    <property type="match status" value="1"/>
</dbReference>
<dbReference type="SMART" id="SM00430">
    <property type="entry name" value="HOLI"/>
    <property type="match status" value="1"/>
</dbReference>
<feature type="non-terminal residue" evidence="5">
    <location>
        <position position="235"/>
    </location>
</feature>
<dbReference type="Proteomes" id="UP001432027">
    <property type="component" value="Unassembled WGS sequence"/>
</dbReference>
<feature type="domain" description="NR LBD" evidence="4">
    <location>
        <begin position="1"/>
        <end position="235"/>
    </location>
</feature>
<keyword evidence="1" id="KW-0805">Transcription regulation</keyword>
<dbReference type="EMBL" id="BTSX01000004">
    <property type="protein sequence ID" value="GMS93418.1"/>
    <property type="molecule type" value="Genomic_DNA"/>
</dbReference>
<evidence type="ECO:0000256" key="2">
    <source>
        <dbReference type="ARBA" id="ARBA00023163"/>
    </source>
</evidence>
<dbReference type="InterPro" id="IPR035500">
    <property type="entry name" value="NHR-like_dom_sf"/>
</dbReference>
<dbReference type="AlphaFoldDB" id="A0AAV5TGQ3"/>
<dbReference type="Gene3D" id="1.10.565.10">
    <property type="entry name" value="Retinoid X Receptor"/>
    <property type="match status" value="1"/>
</dbReference>
<feature type="non-terminal residue" evidence="5">
    <location>
        <position position="1"/>
    </location>
</feature>
<protein>
    <recommendedName>
        <fullName evidence="4">NR LBD domain-containing protein</fullName>
    </recommendedName>
</protein>
<dbReference type="GO" id="GO:0003700">
    <property type="term" value="F:DNA-binding transcription factor activity"/>
    <property type="evidence" value="ECO:0007669"/>
    <property type="project" value="TreeGrafter"/>
</dbReference>
<dbReference type="InterPro" id="IPR000536">
    <property type="entry name" value="Nucl_hrmn_rcpt_lig-bd"/>
</dbReference>
<evidence type="ECO:0000313" key="6">
    <source>
        <dbReference type="Proteomes" id="UP001432027"/>
    </source>
</evidence>
<dbReference type="Pfam" id="PF00104">
    <property type="entry name" value="Hormone_recep"/>
    <property type="match status" value="1"/>
</dbReference>
<sequence>CAQPVLWRVKTAYEKLCFGRMTGELFARKDPPSPMEIHSKNYPVYPATFATMNHANRVLMTCFLEFGASSFPEFALLSQEEQWSMAKKFFYTFRMLDNSYRARTYFSEVPNRVFGAYTLYISEDTVENFFDDFTDERGNVEEAKKMMAKVCETRPRKGRAILEKMNPNEQEFLALITLLFWATREAPIREEVTQLGERYRQEIMKELHIFYREQQKVEDYAARLGELLMFLSVFD</sequence>
<gene>
    <name evidence="5" type="ORF">PENTCL1PPCAC_15593</name>
</gene>
<dbReference type="GO" id="GO:0005634">
    <property type="term" value="C:nucleus"/>
    <property type="evidence" value="ECO:0007669"/>
    <property type="project" value="TreeGrafter"/>
</dbReference>
<name>A0AAV5TGQ3_9BILA</name>
<evidence type="ECO:0000313" key="5">
    <source>
        <dbReference type="EMBL" id="GMS93418.1"/>
    </source>
</evidence>
<keyword evidence="3" id="KW-0675">Receptor</keyword>
<keyword evidence="6" id="KW-1185">Reference proteome</keyword>
<dbReference type="SUPFAM" id="SSF48508">
    <property type="entry name" value="Nuclear receptor ligand-binding domain"/>
    <property type="match status" value="1"/>
</dbReference>
<reference evidence="5" key="1">
    <citation type="submission" date="2023-10" db="EMBL/GenBank/DDBJ databases">
        <title>Genome assembly of Pristionchus species.</title>
        <authorList>
            <person name="Yoshida K."/>
            <person name="Sommer R.J."/>
        </authorList>
    </citation>
    <scope>NUCLEOTIDE SEQUENCE</scope>
    <source>
        <strain evidence="5">RS0144</strain>
    </source>
</reference>
<evidence type="ECO:0000256" key="1">
    <source>
        <dbReference type="ARBA" id="ARBA00023015"/>
    </source>
</evidence>
<dbReference type="PROSITE" id="PS51843">
    <property type="entry name" value="NR_LBD"/>
    <property type="match status" value="1"/>
</dbReference>